<feature type="compositionally biased region" description="Basic and acidic residues" evidence="1">
    <location>
        <begin position="55"/>
        <end position="76"/>
    </location>
</feature>
<evidence type="ECO:0000256" key="1">
    <source>
        <dbReference type="SAM" id="MobiDB-lite"/>
    </source>
</evidence>
<accession>A0ABQ7I9D8</accession>
<feature type="region of interest" description="Disordered" evidence="1">
    <location>
        <begin position="55"/>
        <end position="84"/>
    </location>
</feature>
<dbReference type="EMBL" id="RCSX01000034">
    <property type="protein sequence ID" value="KAF7917407.1"/>
    <property type="molecule type" value="Genomic_DNA"/>
</dbReference>
<dbReference type="RefSeq" id="XP_038805803.1">
    <property type="nucleotide sequence ID" value="XM_038957791.1"/>
</dbReference>
<evidence type="ECO:0000313" key="2">
    <source>
        <dbReference type="EMBL" id="KAF7917407.1"/>
    </source>
</evidence>
<sequence>MTGIFQRDLELFDALANCLPLLDIFPLKLSTQIIAPNGKIDEIHVIGWFIRTSGTRDQETKRPRDQETKRPRDQETNKFPIPDDSTTLINIATWPPPSIATYLVPTRYSLGAPFRPDLFLSHTPYQTFH</sequence>
<comment type="caution">
    <text evidence="2">The sequence shown here is derived from an EMBL/GenBank/DDBJ whole genome shotgun (WGS) entry which is preliminary data.</text>
</comment>
<reference evidence="2 3" key="1">
    <citation type="journal article" date="2020" name="Genome Biol. Evol.">
        <title>Comparative genomics of Sclerotiniaceae.</title>
        <authorList>
            <person name="Valero Jimenez C.A."/>
            <person name="Steentjes M."/>
            <person name="Scholten O.E."/>
            <person name="Van Kan J.A.L."/>
        </authorList>
    </citation>
    <scope>NUCLEOTIDE SEQUENCE [LARGE SCALE GENOMIC DNA]</scope>
    <source>
        <strain evidence="2 3">B1</strain>
    </source>
</reference>
<evidence type="ECO:0000313" key="3">
    <source>
        <dbReference type="Proteomes" id="UP000783213"/>
    </source>
</evidence>
<keyword evidence="3" id="KW-1185">Reference proteome</keyword>
<name>A0ABQ7I9D8_9HELO</name>
<proteinExistence type="predicted"/>
<protein>
    <submittedName>
        <fullName evidence="2">Uncharacterized protein</fullName>
    </submittedName>
</protein>
<organism evidence="2 3">
    <name type="scientific">Botrytis deweyae</name>
    <dbReference type="NCBI Taxonomy" id="2478750"/>
    <lineage>
        <taxon>Eukaryota</taxon>
        <taxon>Fungi</taxon>
        <taxon>Dikarya</taxon>
        <taxon>Ascomycota</taxon>
        <taxon>Pezizomycotina</taxon>
        <taxon>Leotiomycetes</taxon>
        <taxon>Helotiales</taxon>
        <taxon>Sclerotiniaceae</taxon>
        <taxon>Botrytis</taxon>
    </lineage>
</organism>
<dbReference type="GeneID" id="62236941"/>
<dbReference type="Proteomes" id="UP000783213">
    <property type="component" value="Unassembled WGS sequence"/>
</dbReference>
<gene>
    <name evidence="2" type="ORF">EAE98_010170</name>
</gene>